<organism evidence="1 2">
    <name type="scientific">Enterovibrio norvegicus DSM 15893</name>
    <dbReference type="NCBI Taxonomy" id="1121869"/>
    <lineage>
        <taxon>Bacteria</taxon>
        <taxon>Pseudomonadati</taxon>
        <taxon>Pseudomonadota</taxon>
        <taxon>Gammaproteobacteria</taxon>
        <taxon>Vibrionales</taxon>
        <taxon>Vibrionaceae</taxon>
        <taxon>Enterovibrio</taxon>
    </lineage>
</organism>
<dbReference type="Proteomes" id="UP000182692">
    <property type="component" value="Unassembled WGS sequence"/>
</dbReference>
<sequence length="47" mass="5520">MGSTTLPFFLLNMFSFFIQRYANQVAMIERMTEDVLALHQLRIVTSH</sequence>
<protein>
    <submittedName>
        <fullName evidence="1">Uncharacterized protein</fullName>
    </submittedName>
</protein>
<evidence type="ECO:0000313" key="1">
    <source>
        <dbReference type="EMBL" id="SFP22340.1"/>
    </source>
</evidence>
<evidence type="ECO:0000313" key="2">
    <source>
        <dbReference type="Proteomes" id="UP000182692"/>
    </source>
</evidence>
<gene>
    <name evidence="1" type="ORF">SAMN03084138_01632</name>
</gene>
<dbReference type="STRING" id="1121869.SAMN03084138_01632"/>
<dbReference type="AlphaFoldDB" id="A0A1I5NL33"/>
<proteinExistence type="predicted"/>
<name>A0A1I5NL33_9GAMM</name>
<reference evidence="1 2" key="1">
    <citation type="submission" date="2016-10" db="EMBL/GenBank/DDBJ databases">
        <authorList>
            <person name="de Groot N.N."/>
        </authorList>
    </citation>
    <scope>NUCLEOTIDE SEQUENCE [LARGE SCALE GENOMIC DNA]</scope>
    <source>
        <strain evidence="1 2">DSM 15893</strain>
    </source>
</reference>
<dbReference type="EMBL" id="FOWR01000010">
    <property type="protein sequence ID" value="SFP22340.1"/>
    <property type="molecule type" value="Genomic_DNA"/>
</dbReference>
<accession>A0A1I5NL33</accession>